<dbReference type="OrthoDB" id="5823330at2"/>
<evidence type="ECO:0000256" key="1">
    <source>
        <dbReference type="SAM" id="MobiDB-lite"/>
    </source>
</evidence>
<dbReference type="EMBL" id="LVHF01000033">
    <property type="protein sequence ID" value="OAN11210.1"/>
    <property type="molecule type" value="Genomic_DNA"/>
</dbReference>
<reference evidence="2 3" key="1">
    <citation type="submission" date="2016-03" db="EMBL/GenBank/DDBJ databases">
        <title>Photobacterium proteolyticum sp. nov. a protease producing bacterium isolated from ocean sediments of Laizhou Bay.</title>
        <authorList>
            <person name="Li Y."/>
        </authorList>
    </citation>
    <scope>NUCLEOTIDE SEQUENCE [LARGE SCALE GENOMIC DNA]</scope>
    <source>
        <strain evidence="2 3">R-40508</strain>
    </source>
</reference>
<comment type="caution">
    <text evidence="2">The sequence shown here is derived from an EMBL/GenBank/DDBJ whole genome shotgun (WGS) entry which is preliminary data.</text>
</comment>
<evidence type="ECO:0008006" key="4">
    <source>
        <dbReference type="Google" id="ProtNLM"/>
    </source>
</evidence>
<dbReference type="RefSeq" id="WP_068335538.1">
    <property type="nucleotide sequence ID" value="NZ_LVHF01000033.1"/>
</dbReference>
<dbReference type="Proteomes" id="UP000078503">
    <property type="component" value="Unassembled WGS sequence"/>
</dbReference>
<accession>A0A178K1M7</accession>
<keyword evidence="3" id="KW-1185">Reference proteome</keyword>
<feature type="compositionally biased region" description="Polar residues" evidence="1">
    <location>
        <begin position="54"/>
        <end position="63"/>
    </location>
</feature>
<evidence type="ECO:0000313" key="3">
    <source>
        <dbReference type="Proteomes" id="UP000078503"/>
    </source>
</evidence>
<name>A0A178K1M7_9GAMM</name>
<feature type="region of interest" description="Disordered" evidence="1">
    <location>
        <begin position="41"/>
        <end position="63"/>
    </location>
</feature>
<sequence>MLKYIVIALVGLGVYLGVTYKDEIEDVTNSRPMEEVQDMYEDAQDQVSDKAEELSSQLKDLTK</sequence>
<proteinExistence type="predicted"/>
<gene>
    <name evidence="2" type="ORF">A3K86_19830</name>
</gene>
<organism evidence="2 3">
    <name type="scientific">Photobacterium jeanii</name>
    <dbReference type="NCBI Taxonomy" id="858640"/>
    <lineage>
        <taxon>Bacteria</taxon>
        <taxon>Pseudomonadati</taxon>
        <taxon>Pseudomonadota</taxon>
        <taxon>Gammaproteobacteria</taxon>
        <taxon>Vibrionales</taxon>
        <taxon>Vibrionaceae</taxon>
        <taxon>Photobacterium</taxon>
    </lineage>
</organism>
<dbReference type="AlphaFoldDB" id="A0A178K1M7"/>
<protein>
    <recommendedName>
        <fullName evidence="4">YtxH domain-containing protein</fullName>
    </recommendedName>
</protein>
<dbReference type="STRING" id="858640.A3K86_19830"/>
<evidence type="ECO:0000313" key="2">
    <source>
        <dbReference type="EMBL" id="OAN11210.1"/>
    </source>
</evidence>